<keyword evidence="7" id="KW-0472">Membrane</keyword>
<feature type="compositionally biased region" description="Basic residues" evidence="6">
    <location>
        <begin position="366"/>
        <end position="376"/>
    </location>
</feature>
<dbReference type="AlphaFoldDB" id="A0A518BXY0"/>
<gene>
    <name evidence="9" type="ORF">Pan265_16930</name>
</gene>
<keyword evidence="7" id="KW-1133">Transmembrane helix</keyword>
<dbReference type="PANTHER" id="PTHR11603:SF147">
    <property type="entry name" value="MEMBRANE PROTEIN"/>
    <property type="match status" value="1"/>
</dbReference>
<dbReference type="Gene3D" id="3.40.50.1010">
    <property type="entry name" value="5'-nuclease"/>
    <property type="match status" value="1"/>
</dbReference>
<dbReference type="InterPro" id="IPR002792">
    <property type="entry name" value="TRAM_dom"/>
</dbReference>
<dbReference type="Pfam" id="PF01938">
    <property type="entry name" value="TRAM"/>
    <property type="match status" value="1"/>
</dbReference>
<feature type="transmembrane region" description="Helical" evidence="7">
    <location>
        <begin position="69"/>
        <end position="92"/>
    </location>
</feature>
<feature type="transmembrane region" description="Helical" evidence="7">
    <location>
        <begin position="6"/>
        <end position="24"/>
    </location>
</feature>
<accession>A0A518BXY0</accession>
<dbReference type="EC" id="3.1.-.-" evidence="9"/>
<comment type="cofactor">
    <cofactor evidence="1">
        <name>Mg(2+)</name>
        <dbReference type="ChEBI" id="CHEBI:18420"/>
    </cofactor>
</comment>
<feature type="transmembrane region" description="Helical" evidence="7">
    <location>
        <begin position="36"/>
        <end position="57"/>
    </location>
</feature>
<keyword evidence="4 9" id="KW-0378">Hydrolase</keyword>
<evidence type="ECO:0000256" key="3">
    <source>
        <dbReference type="ARBA" id="ARBA00022722"/>
    </source>
</evidence>
<proteinExistence type="predicted"/>
<dbReference type="RefSeq" id="WP_145446037.1">
    <property type="nucleotide sequence ID" value="NZ_CP036280.1"/>
</dbReference>
<sequence>MITYILRGLFILLATSVTALYVLPFQAEQEVSVLNVMMLIGGTLILCVGVIALDAAYPEKDLSAVSGVFLGIIAGLLATYAASFLVDLIPVLIEFKEPEAIERLLRGVKVLLGVVFCYVGISLVLQTKDDFRFIIPYVEFAKELRGSRPTLLDTSVIVDGRIVDIIETHALQGPLVVPRFVLNELQTIADASEKMKRARGRRGLDMLQSLQESHAIEVQIEDRDAEGAGVDQKLISLAQHLRARVMTNDYNLNKIAQLRGVEVINLNDLAKALRPVALPGEELVVKLVKPGENPSQGVGYLDDGTMVVVENGREHIGERVDLVVTSTLQTSAGRMIFGKFASTEDEEEAEEAVTEPVAVAEEGHRVRTTRRNPRRG</sequence>
<evidence type="ECO:0000256" key="7">
    <source>
        <dbReference type="SAM" id="Phobius"/>
    </source>
</evidence>
<dbReference type="PANTHER" id="PTHR11603">
    <property type="entry name" value="AAA FAMILY ATPASE"/>
    <property type="match status" value="1"/>
</dbReference>
<evidence type="ECO:0000256" key="5">
    <source>
        <dbReference type="ARBA" id="ARBA00022842"/>
    </source>
</evidence>
<evidence type="ECO:0000313" key="10">
    <source>
        <dbReference type="Proteomes" id="UP000320386"/>
    </source>
</evidence>
<dbReference type="SUPFAM" id="SSF88723">
    <property type="entry name" value="PIN domain-like"/>
    <property type="match status" value="1"/>
</dbReference>
<dbReference type="InterPro" id="IPR029060">
    <property type="entry name" value="PIN-like_dom_sf"/>
</dbReference>
<organism evidence="9 10">
    <name type="scientific">Mucisphaera calidilacus</name>
    <dbReference type="NCBI Taxonomy" id="2527982"/>
    <lineage>
        <taxon>Bacteria</taxon>
        <taxon>Pseudomonadati</taxon>
        <taxon>Planctomycetota</taxon>
        <taxon>Phycisphaerae</taxon>
        <taxon>Phycisphaerales</taxon>
        <taxon>Phycisphaeraceae</taxon>
        <taxon>Mucisphaera</taxon>
    </lineage>
</organism>
<feature type="region of interest" description="Disordered" evidence="6">
    <location>
        <begin position="343"/>
        <end position="376"/>
    </location>
</feature>
<keyword evidence="7" id="KW-0812">Transmembrane</keyword>
<keyword evidence="5" id="KW-0460">Magnesium</keyword>
<dbReference type="Proteomes" id="UP000320386">
    <property type="component" value="Chromosome"/>
</dbReference>
<reference evidence="9 10" key="1">
    <citation type="submission" date="2019-02" db="EMBL/GenBank/DDBJ databases">
        <title>Deep-cultivation of Planctomycetes and their phenomic and genomic characterization uncovers novel biology.</title>
        <authorList>
            <person name="Wiegand S."/>
            <person name="Jogler M."/>
            <person name="Boedeker C."/>
            <person name="Pinto D."/>
            <person name="Vollmers J."/>
            <person name="Rivas-Marin E."/>
            <person name="Kohn T."/>
            <person name="Peeters S.H."/>
            <person name="Heuer A."/>
            <person name="Rast P."/>
            <person name="Oberbeckmann S."/>
            <person name="Bunk B."/>
            <person name="Jeske O."/>
            <person name="Meyerdierks A."/>
            <person name="Storesund J.E."/>
            <person name="Kallscheuer N."/>
            <person name="Luecker S."/>
            <person name="Lage O.M."/>
            <person name="Pohl T."/>
            <person name="Merkel B.J."/>
            <person name="Hornburger P."/>
            <person name="Mueller R.-W."/>
            <person name="Bruemmer F."/>
            <person name="Labrenz M."/>
            <person name="Spormann A.M."/>
            <person name="Op den Camp H."/>
            <person name="Overmann J."/>
            <person name="Amann R."/>
            <person name="Jetten M.S.M."/>
            <person name="Mascher T."/>
            <person name="Medema M.H."/>
            <person name="Devos D.P."/>
            <person name="Kaster A.-K."/>
            <person name="Ovreas L."/>
            <person name="Rohde M."/>
            <person name="Galperin M.Y."/>
            <person name="Jogler C."/>
        </authorList>
    </citation>
    <scope>NUCLEOTIDE SEQUENCE [LARGE SCALE GENOMIC DNA]</scope>
    <source>
        <strain evidence="9 10">Pan265</strain>
    </source>
</reference>
<evidence type="ECO:0000256" key="4">
    <source>
        <dbReference type="ARBA" id="ARBA00022801"/>
    </source>
</evidence>
<dbReference type="CDD" id="cd09877">
    <property type="entry name" value="PIN_YacL-like"/>
    <property type="match status" value="1"/>
</dbReference>
<dbReference type="GO" id="GO:0016787">
    <property type="term" value="F:hydrolase activity"/>
    <property type="evidence" value="ECO:0007669"/>
    <property type="project" value="UniProtKB-KW"/>
</dbReference>
<protein>
    <submittedName>
        <fullName evidence="9">Putative PIN and TRAM-domain containing protein</fullName>
        <ecNumber evidence="9">3.1.-.-</ecNumber>
    </submittedName>
</protein>
<evidence type="ECO:0000256" key="6">
    <source>
        <dbReference type="SAM" id="MobiDB-lite"/>
    </source>
</evidence>
<evidence type="ECO:0000256" key="2">
    <source>
        <dbReference type="ARBA" id="ARBA00022679"/>
    </source>
</evidence>
<evidence type="ECO:0000256" key="1">
    <source>
        <dbReference type="ARBA" id="ARBA00001946"/>
    </source>
</evidence>
<name>A0A518BXY0_9BACT</name>
<keyword evidence="10" id="KW-1185">Reference proteome</keyword>
<feature type="compositionally biased region" description="Acidic residues" evidence="6">
    <location>
        <begin position="343"/>
        <end position="353"/>
    </location>
</feature>
<feature type="domain" description="TRAM" evidence="8">
    <location>
        <begin position="276"/>
        <end position="337"/>
    </location>
</feature>
<keyword evidence="3" id="KW-0540">Nuclease</keyword>
<dbReference type="KEGG" id="mcad:Pan265_16930"/>
<dbReference type="SMART" id="SM00670">
    <property type="entry name" value="PINc"/>
    <property type="match status" value="1"/>
</dbReference>
<dbReference type="InterPro" id="IPR002716">
    <property type="entry name" value="PIN_dom"/>
</dbReference>
<dbReference type="GO" id="GO:0016740">
    <property type="term" value="F:transferase activity"/>
    <property type="evidence" value="ECO:0007669"/>
    <property type="project" value="UniProtKB-KW"/>
</dbReference>
<feature type="transmembrane region" description="Helical" evidence="7">
    <location>
        <begin position="104"/>
        <end position="125"/>
    </location>
</feature>
<dbReference type="PROSITE" id="PS50926">
    <property type="entry name" value="TRAM"/>
    <property type="match status" value="1"/>
</dbReference>
<evidence type="ECO:0000313" key="9">
    <source>
        <dbReference type="EMBL" id="QDU71839.1"/>
    </source>
</evidence>
<dbReference type="InterPro" id="IPR052041">
    <property type="entry name" value="Nucleic_acid_metab_PIN/TRAM"/>
</dbReference>
<evidence type="ECO:0000259" key="8">
    <source>
        <dbReference type="PROSITE" id="PS50926"/>
    </source>
</evidence>
<keyword evidence="2" id="KW-0808">Transferase</keyword>
<dbReference type="OrthoDB" id="9780734at2"/>
<dbReference type="EMBL" id="CP036280">
    <property type="protein sequence ID" value="QDU71839.1"/>
    <property type="molecule type" value="Genomic_DNA"/>
</dbReference>
<dbReference type="GO" id="GO:0004518">
    <property type="term" value="F:nuclease activity"/>
    <property type="evidence" value="ECO:0007669"/>
    <property type="project" value="UniProtKB-KW"/>
</dbReference>